<accession>A0A0V8RX44</accession>
<gene>
    <name evidence="1" type="ORF">CF15_07365</name>
</gene>
<dbReference type="Proteomes" id="UP000053352">
    <property type="component" value="Unassembled WGS sequence"/>
</dbReference>
<sequence>MDAYPALSPSVGLAWRLQRLLDAEGFYVSRHASSMLVMSGGRIVATVHVHGDTCSIHLYRPWLGENREAAERLKILARRVCGRVVEEEVPWESPL</sequence>
<protein>
    <submittedName>
        <fullName evidence="1">Uncharacterized protein</fullName>
    </submittedName>
</protein>
<evidence type="ECO:0000313" key="2">
    <source>
        <dbReference type="Proteomes" id="UP000053352"/>
    </source>
</evidence>
<comment type="caution">
    <text evidence="1">The sequence shown here is derived from an EMBL/GenBank/DDBJ whole genome shotgun (WGS) entry which is preliminary data.</text>
</comment>
<dbReference type="EMBL" id="LNTB01000001">
    <property type="protein sequence ID" value="KSW12530.1"/>
    <property type="molecule type" value="Genomic_DNA"/>
</dbReference>
<dbReference type="AlphaFoldDB" id="A0A0V8RX44"/>
<organism evidence="1 2">
    <name type="scientific">Pyrodictium occultum</name>
    <dbReference type="NCBI Taxonomy" id="2309"/>
    <lineage>
        <taxon>Archaea</taxon>
        <taxon>Thermoproteota</taxon>
        <taxon>Thermoprotei</taxon>
        <taxon>Desulfurococcales</taxon>
        <taxon>Pyrodictiaceae</taxon>
        <taxon>Pyrodictium</taxon>
    </lineage>
</organism>
<evidence type="ECO:0000313" key="1">
    <source>
        <dbReference type="EMBL" id="KSW12530.1"/>
    </source>
</evidence>
<dbReference type="RefSeq" id="WP_058371213.1">
    <property type="nucleotide sequence ID" value="NZ_LNTB01000001.1"/>
</dbReference>
<proteinExistence type="predicted"/>
<dbReference type="STRING" id="2309.CF15_07365"/>
<keyword evidence="2" id="KW-1185">Reference proteome</keyword>
<name>A0A0V8RX44_PYROC</name>
<reference evidence="1 2" key="1">
    <citation type="submission" date="2015-11" db="EMBL/GenBank/DDBJ databases">
        <title>Genome sequence of Pyrodictium occultum PL-19, a marine hyperthermophilic archaeon isolated from Volcano, Italy.</title>
        <authorList>
            <person name="Utturkar S."/>
            <person name="Huber H."/>
            <person name="Leptihn S."/>
            <person name="Brown S."/>
            <person name="Stetter K.O."/>
            <person name="Podar M."/>
        </authorList>
    </citation>
    <scope>NUCLEOTIDE SEQUENCE [LARGE SCALE GENOMIC DNA]</scope>
    <source>
        <strain evidence="1 2">PL-19</strain>
    </source>
</reference>
<dbReference type="OrthoDB" id="380455at2157"/>